<feature type="domain" description="FAD dependent oxidoreductase" evidence="4">
    <location>
        <begin position="5"/>
        <end position="419"/>
    </location>
</feature>
<evidence type="ECO:0000313" key="6">
    <source>
        <dbReference type="Proteomes" id="UP001170481"/>
    </source>
</evidence>
<comment type="similarity">
    <text evidence="1">Belongs to the DadA oxidoreductase family.</text>
</comment>
<dbReference type="GO" id="GO:0008718">
    <property type="term" value="F:D-amino-acid dehydrogenase activity"/>
    <property type="evidence" value="ECO:0007669"/>
    <property type="project" value="TreeGrafter"/>
</dbReference>
<dbReference type="GO" id="GO:0005886">
    <property type="term" value="C:plasma membrane"/>
    <property type="evidence" value="ECO:0007669"/>
    <property type="project" value="TreeGrafter"/>
</dbReference>
<name>A0AAP4U0D4_9GAMM</name>
<dbReference type="PANTHER" id="PTHR13847">
    <property type="entry name" value="SARCOSINE DEHYDROGENASE-RELATED"/>
    <property type="match status" value="1"/>
</dbReference>
<protein>
    <submittedName>
        <fullName evidence="5">FAD-dependent oxidoreductase</fullName>
    </submittedName>
</protein>
<evidence type="ECO:0000256" key="2">
    <source>
        <dbReference type="ARBA" id="ARBA00023002"/>
    </source>
</evidence>
<dbReference type="RefSeq" id="WP_303594315.1">
    <property type="nucleotide sequence ID" value="NZ_JAUORK010000014.1"/>
</dbReference>
<feature type="region of interest" description="Disordered" evidence="3">
    <location>
        <begin position="369"/>
        <end position="389"/>
    </location>
</feature>
<gene>
    <name evidence="5" type="ORF">Q4535_11530</name>
</gene>
<dbReference type="GO" id="GO:0005737">
    <property type="term" value="C:cytoplasm"/>
    <property type="evidence" value="ECO:0007669"/>
    <property type="project" value="TreeGrafter"/>
</dbReference>
<evidence type="ECO:0000256" key="1">
    <source>
        <dbReference type="ARBA" id="ARBA00009410"/>
    </source>
</evidence>
<reference evidence="5" key="1">
    <citation type="submission" date="2023-07" db="EMBL/GenBank/DDBJ databases">
        <title>Genome content predicts the carbon catabolic preferences of heterotrophic bacteria.</title>
        <authorList>
            <person name="Gralka M."/>
        </authorList>
    </citation>
    <scope>NUCLEOTIDE SEQUENCE</scope>
    <source>
        <strain evidence="5">C2R13</strain>
    </source>
</reference>
<dbReference type="Gene3D" id="3.50.50.60">
    <property type="entry name" value="FAD/NAD(P)-binding domain"/>
    <property type="match status" value="2"/>
</dbReference>
<accession>A0AAP4U0D4</accession>
<dbReference type="AlphaFoldDB" id="A0AAP4U0D4"/>
<evidence type="ECO:0000313" key="5">
    <source>
        <dbReference type="EMBL" id="MDO6672747.1"/>
    </source>
</evidence>
<sequence>MQRHVTVIGGGVIGLASAHALVRAGHCVTLIDAHAEVASETSHANGGQLSYRYVAPLADSGAPRQAIKWLLAGNEAPLKLRPNLDPAQWRWMARFVAACNHRTHQASAAQMLSLALHSQAIMSEWRTRDALGDFAWQQRGKLVIHRDPKVLDKAAAARVAPQDQQVLDARQCIALEPSLTHQQAHLSGGIFSASDETADCHAFCQALERKLQTSGRYTRIANTRVAPLSARNGRIAQLELRHLDGRRERHAVEEVVIAAGNHAAELVRPLGIRLSLQPLKGYSLTLALAADTPETAAPRISVTDSARKVVYADLASSASRQLRVAAMVDIGQRERDSFHPELDEQRIAALRKLASATFPAAGDFAQATPWAGLRPSTPKGPPILGRPRQANSPDNLWLNVGHGSLGFTLACASGDLIARAISREALPSSLSDSLPDALATQPGR</sequence>
<proteinExistence type="inferred from homology"/>
<dbReference type="InterPro" id="IPR036188">
    <property type="entry name" value="FAD/NAD-bd_sf"/>
</dbReference>
<evidence type="ECO:0000256" key="3">
    <source>
        <dbReference type="SAM" id="MobiDB-lite"/>
    </source>
</evidence>
<keyword evidence="2" id="KW-0560">Oxidoreductase</keyword>
<dbReference type="Gene3D" id="3.30.9.10">
    <property type="entry name" value="D-Amino Acid Oxidase, subunit A, domain 2"/>
    <property type="match status" value="1"/>
</dbReference>
<dbReference type="SUPFAM" id="SSF54373">
    <property type="entry name" value="FAD-linked reductases, C-terminal domain"/>
    <property type="match status" value="1"/>
</dbReference>
<evidence type="ECO:0000259" key="4">
    <source>
        <dbReference type="Pfam" id="PF01266"/>
    </source>
</evidence>
<dbReference type="SUPFAM" id="SSF51905">
    <property type="entry name" value="FAD/NAD(P)-binding domain"/>
    <property type="match status" value="1"/>
</dbReference>
<dbReference type="Pfam" id="PF01266">
    <property type="entry name" value="DAO"/>
    <property type="match status" value="1"/>
</dbReference>
<comment type="caution">
    <text evidence="5">The sequence shown here is derived from an EMBL/GenBank/DDBJ whole genome shotgun (WGS) entry which is preliminary data.</text>
</comment>
<organism evidence="5 6">
    <name type="scientific">Cobetia amphilecti</name>
    <dbReference type="NCBI Taxonomy" id="1055104"/>
    <lineage>
        <taxon>Bacteria</taxon>
        <taxon>Pseudomonadati</taxon>
        <taxon>Pseudomonadota</taxon>
        <taxon>Gammaproteobacteria</taxon>
        <taxon>Oceanospirillales</taxon>
        <taxon>Halomonadaceae</taxon>
        <taxon>Cobetia</taxon>
    </lineage>
</organism>
<dbReference type="PANTHER" id="PTHR13847:SF280">
    <property type="entry name" value="D-AMINO ACID DEHYDROGENASE"/>
    <property type="match status" value="1"/>
</dbReference>
<dbReference type="InterPro" id="IPR006076">
    <property type="entry name" value="FAD-dep_OxRdtase"/>
</dbReference>
<dbReference type="EMBL" id="JAUORK010000014">
    <property type="protein sequence ID" value="MDO6672747.1"/>
    <property type="molecule type" value="Genomic_DNA"/>
</dbReference>
<dbReference type="Proteomes" id="UP001170481">
    <property type="component" value="Unassembled WGS sequence"/>
</dbReference>
<dbReference type="GO" id="GO:0055130">
    <property type="term" value="P:D-alanine catabolic process"/>
    <property type="evidence" value="ECO:0007669"/>
    <property type="project" value="TreeGrafter"/>
</dbReference>